<dbReference type="GO" id="GO:0061503">
    <property type="term" value="F:tRNA threonylcarbamoyladenosine dehydratase"/>
    <property type="evidence" value="ECO:0007669"/>
    <property type="project" value="TreeGrafter"/>
</dbReference>
<dbReference type="PANTHER" id="PTHR43267:SF1">
    <property type="entry name" value="TRNA THREONYLCARBAMOYLADENOSINE DEHYDRATASE"/>
    <property type="match status" value="1"/>
</dbReference>
<comment type="caution">
    <text evidence="3">The sequence shown here is derived from an EMBL/GenBank/DDBJ whole genome shotgun (WGS) entry which is preliminary data.</text>
</comment>
<evidence type="ECO:0000313" key="4">
    <source>
        <dbReference type="Proteomes" id="UP000035760"/>
    </source>
</evidence>
<dbReference type="CDD" id="cd00755">
    <property type="entry name" value="YgdL_like"/>
    <property type="match status" value="1"/>
</dbReference>
<dbReference type="Pfam" id="PF00899">
    <property type="entry name" value="ThiF"/>
    <property type="match status" value="1"/>
</dbReference>
<dbReference type="InterPro" id="IPR045886">
    <property type="entry name" value="ThiF/MoeB/HesA"/>
</dbReference>
<evidence type="ECO:0000259" key="2">
    <source>
        <dbReference type="Pfam" id="PF00899"/>
    </source>
</evidence>
<dbReference type="GO" id="GO:0008641">
    <property type="term" value="F:ubiquitin-like modifier activating enzyme activity"/>
    <property type="evidence" value="ECO:0007669"/>
    <property type="project" value="InterPro"/>
</dbReference>
<dbReference type="Gene3D" id="3.40.50.720">
    <property type="entry name" value="NAD(P)-binding Rossmann-like Domain"/>
    <property type="match status" value="1"/>
</dbReference>
<dbReference type="InterPro" id="IPR035985">
    <property type="entry name" value="Ubiquitin-activating_enz"/>
</dbReference>
<protein>
    <submittedName>
        <fullName evidence="3">Hydrogenase accessory protein HypB</fullName>
    </submittedName>
</protein>
<name>W6M356_9GAMM</name>
<reference evidence="3" key="1">
    <citation type="submission" date="2013-07" db="EMBL/GenBank/DDBJ databases">
        <authorList>
            <person name="McIlroy S."/>
        </authorList>
    </citation>
    <scope>NUCLEOTIDE SEQUENCE [LARGE SCALE GENOMIC DNA]</scope>
    <source>
        <strain evidence="3">Run_A_D11</strain>
    </source>
</reference>
<feature type="domain" description="THIF-type NAD/FAD binding fold" evidence="2">
    <location>
        <begin position="11"/>
        <end position="242"/>
    </location>
</feature>
<reference evidence="3" key="2">
    <citation type="submission" date="2014-03" db="EMBL/GenBank/DDBJ databases">
        <title>Candidatus Competibacter-lineage genomes retrieved from metagenomes reveal functional metabolic diversity.</title>
        <authorList>
            <person name="McIlroy S.J."/>
            <person name="Albertsen M."/>
            <person name="Andresen E.K."/>
            <person name="Saunders A.M."/>
            <person name="Kristiansen R."/>
            <person name="Stokholm-Bjerregaard M."/>
            <person name="Nielsen K.L."/>
            <person name="Nielsen P.H."/>
        </authorList>
    </citation>
    <scope>NUCLEOTIDE SEQUENCE</scope>
    <source>
        <strain evidence="3">Run_A_D11</strain>
    </source>
</reference>
<gene>
    <name evidence="3" type="primary">hypB</name>
    <name evidence="3" type="ORF">BN873_230026</name>
</gene>
<dbReference type="RefSeq" id="WP_048671680.1">
    <property type="nucleotide sequence ID" value="NZ_CBTJ020000029.1"/>
</dbReference>
<dbReference type="GO" id="GO:0061504">
    <property type="term" value="P:cyclic threonylcarbamoyladenosine biosynthetic process"/>
    <property type="evidence" value="ECO:0007669"/>
    <property type="project" value="TreeGrafter"/>
</dbReference>
<dbReference type="OrthoDB" id="9804150at2"/>
<feature type="region of interest" description="Disordered" evidence="1">
    <location>
        <begin position="194"/>
        <end position="214"/>
    </location>
</feature>
<dbReference type="EMBL" id="CBTJ020000029">
    <property type="protein sequence ID" value="CDI02011.1"/>
    <property type="molecule type" value="Genomic_DNA"/>
</dbReference>
<dbReference type="STRING" id="1400863.BN873_230026"/>
<dbReference type="Proteomes" id="UP000035760">
    <property type="component" value="Unassembled WGS sequence"/>
</dbReference>
<sequence>MNHPHARTEILIGSEGLARLRTAHVLVAGLGGVGSYAAEALGRAGVGRLTLLDHDAVTPSNLNRQLVALHSTMGTSKVAVMAARLQDIDPTLDLVLMEEFLQPTAAKGLIIAGGYDFVADCIDSIACKVALVAACLRREVPVISALGAGNCLDVSRVRPARLDQTQGCPLARELRRRLRELGMPLTYPVIYSDEPRHPPLPHPSDSGNQPGSRRAVNGTISYMPALFGMMLAGHIIHRLLGEA</sequence>
<dbReference type="PANTHER" id="PTHR43267">
    <property type="entry name" value="TRNA THREONYLCARBAMOYLADENOSINE DEHYDRATASE"/>
    <property type="match status" value="1"/>
</dbReference>
<dbReference type="SUPFAM" id="SSF69572">
    <property type="entry name" value="Activating enzymes of the ubiquitin-like proteins"/>
    <property type="match status" value="1"/>
</dbReference>
<keyword evidence="4" id="KW-1185">Reference proteome</keyword>
<accession>W6M356</accession>
<organism evidence="3 4">
    <name type="scientific">Candidatus Competibacter denitrificans Run_A_D11</name>
    <dbReference type="NCBI Taxonomy" id="1400863"/>
    <lineage>
        <taxon>Bacteria</taxon>
        <taxon>Pseudomonadati</taxon>
        <taxon>Pseudomonadota</taxon>
        <taxon>Gammaproteobacteria</taxon>
        <taxon>Candidatus Competibacteraceae</taxon>
        <taxon>Candidatus Competibacter</taxon>
    </lineage>
</organism>
<dbReference type="InterPro" id="IPR000594">
    <property type="entry name" value="ThiF_NAD_FAD-bd"/>
</dbReference>
<evidence type="ECO:0000256" key="1">
    <source>
        <dbReference type="SAM" id="MobiDB-lite"/>
    </source>
</evidence>
<evidence type="ECO:0000313" key="3">
    <source>
        <dbReference type="EMBL" id="CDI02011.1"/>
    </source>
</evidence>
<dbReference type="AlphaFoldDB" id="W6M356"/>
<proteinExistence type="predicted"/>